<keyword evidence="2" id="KW-1185">Reference proteome</keyword>
<dbReference type="AlphaFoldDB" id="A0A507B2U8"/>
<dbReference type="InterPro" id="IPR036412">
    <property type="entry name" value="HAD-like_sf"/>
</dbReference>
<dbReference type="OrthoDB" id="444127at2759"/>
<gene>
    <name evidence="1" type="ORF">E0L32_007598</name>
</gene>
<evidence type="ECO:0000313" key="2">
    <source>
        <dbReference type="Proteomes" id="UP000319257"/>
    </source>
</evidence>
<dbReference type="InParanoid" id="A0A507B2U8"/>
<dbReference type="Gene3D" id="1.10.150.720">
    <property type="entry name" value="Haloacid dehalogenase-like hydrolase"/>
    <property type="match status" value="1"/>
</dbReference>
<dbReference type="GeneID" id="41975045"/>
<dbReference type="GO" id="GO:0005634">
    <property type="term" value="C:nucleus"/>
    <property type="evidence" value="ECO:0007669"/>
    <property type="project" value="TreeGrafter"/>
</dbReference>
<dbReference type="InterPro" id="IPR051828">
    <property type="entry name" value="HAD-like_hydrolase_domain"/>
</dbReference>
<dbReference type="FunCoup" id="A0A507B2U8">
    <property type="interactions" value="147"/>
</dbReference>
<dbReference type="EMBL" id="SKBQ01000047">
    <property type="protein sequence ID" value="TPX11619.1"/>
    <property type="molecule type" value="Genomic_DNA"/>
</dbReference>
<proteinExistence type="predicted"/>
<dbReference type="InterPro" id="IPR044924">
    <property type="entry name" value="HAD-SF_hydro_IA_REG-2-like_cap"/>
</dbReference>
<organism evidence="1 2">
    <name type="scientific">Thyridium curvatum</name>
    <dbReference type="NCBI Taxonomy" id="1093900"/>
    <lineage>
        <taxon>Eukaryota</taxon>
        <taxon>Fungi</taxon>
        <taxon>Dikarya</taxon>
        <taxon>Ascomycota</taxon>
        <taxon>Pezizomycotina</taxon>
        <taxon>Sordariomycetes</taxon>
        <taxon>Sordariomycetidae</taxon>
        <taxon>Thyridiales</taxon>
        <taxon>Thyridiaceae</taxon>
        <taxon>Thyridium</taxon>
    </lineage>
</organism>
<dbReference type="Gene3D" id="3.40.50.1000">
    <property type="entry name" value="HAD superfamily/HAD-like"/>
    <property type="match status" value="1"/>
</dbReference>
<evidence type="ECO:0000313" key="1">
    <source>
        <dbReference type="EMBL" id="TPX11619.1"/>
    </source>
</evidence>
<protein>
    <submittedName>
        <fullName evidence="1">Uncharacterized protein</fullName>
    </submittedName>
</protein>
<accession>A0A507B2U8</accession>
<reference evidence="1 2" key="1">
    <citation type="submission" date="2019-06" db="EMBL/GenBank/DDBJ databases">
        <title>Draft genome sequence of the filamentous fungus Phialemoniopsis curvata isolated from diesel fuel.</title>
        <authorList>
            <person name="Varaljay V.A."/>
            <person name="Lyon W.J."/>
            <person name="Crouch A.L."/>
            <person name="Drake C.E."/>
            <person name="Hollomon J.M."/>
            <person name="Nadeau L.J."/>
            <person name="Nunn H.S."/>
            <person name="Stevenson B.S."/>
            <person name="Bojanowski C.L."/>
            <person name="Crookes-Goodson W.J."/>
        </authorList>
    </citation>
    <scope>NUCLEOTIDE SEQUENCE [LARGE SCALE GENOMIC DNA]</scope>
    <source>
        <strain evidence="1 2">D216</strain>
    </source>
</reference>
<dbReference type="PANTHER" id="PTHR46191:SF2">
    <property type="entry name" value="HALOACID DEHALOGENASE-LIKE HYDROLASE DOMAIN-CONTAINING PROTEIN 3"/>
    <property type="match status" value="1"/>
</dbReference>
<comment type="caution">
    <text evidence="1">The sequence shown here is derived from an EMBL/GenBank/DDBJ whole genome shotgun (WGS) entry which is preliminary data.</text>
</comment>
<dbReference type="SUPFAM" id="SSF56784">
    <property type="entry name" value="HAD-like"/>
    <property type="match status" value="1"/>
</dbReference>
<dbReference type="STRING" id="1093900.A0A507B2U8"/>
<sequence length="289" mass="31902">MSKRNLFLCFDAFGTLFRPAEPVAKQYADVARQFGLRVNDAQVTASFREAFKREAKVHPNYGKATGVQVIHNTLRPLVGPDQAIPDGLAPRLQHRFASDEGYTCVPQLPSLLQALKEPHPKKGFDKVVVGVITNSDDRVPDILASFGVRVSPLRYGTPIDRAKLAGAVYDIDLHCMSYDVGYEKPDKRVFSAAEELLREVTTQDATSSADVGASSWDKIYLGDDYDKDVLGALDSGWYALFLEGHEQPPRPMPLLVDQKGGSVSEAFIQHRALSVDSVQTAIDWLLGQR</sequence>
<dbReference type="PANTHER" id="PTHR46191">
    <property type="match status" value="1"/>
</dbReference>
<dbReference type="Proteomes" id="UP000319257">
    <property type="component" value="Unassembled WGS sequence"/>
</dbReference>
<dbReference type="InterPro" id="IPR023214">
    <property type="entry name" value="HAD_sf"/>
</dbReference>
<dbReference type="RefSeq" id="XP_030993330.1">
    <property type="nucleotide sequence ID" value="XM_031142360.1"/>
</dbReference>
<name>A0A507B2U8_9PEZI</name>